<feature type="domain" description="C2H2-type" evidence="8">
    <location>
        <begin position="473"/>
        <end position="500"/>
    </location>
</feature>
<dbReference type="SMART" id="SM00355">
    <property type="entry name" value="ZnF_C2H2"/>
    <property type="match status" value="4"/>
</dbReference>
<protein>
    <recommendedName>
        <fullName evidence="8">C2H2-type domain-containing protein</fullName>
    </recommendedName>
</protein>
<dbReference type="Proteomes" id="UP001221898">
    <property type="component" value="Unassembled WGS sequence"/>
</dbReference>
<name>A0AAD7T5V4_9TELE</name>
<feature type="domain" description="C2H2-type" evidence="8">
    <location>
        <begin position="501"/>
        <end position="528"/>
    </location>
</feature>
<keyword evidence="3 5" id="KW-0863">Zinc-finger</keyword>
<gene>
    <name evidence="9" type="ORF">AAFF_G00037600</name>
</gene>
<dbReference type="InterPro" id="IPR013087">
    <property type="entry name" value="Znf_C2H2_type"/>
</dbReference>
<dbReference type="Pfam" id="PF00096">
    <property type="entry name" value="zf-C2H2"/>
    <property type="match status" value="3"/>
</dbReference>
<feature type="region of interest" description="Disordered" evidence="7">
    <location>
        <begin position="580"/>
        <end position="634"/>
    </location>
</feature>
<feature type="compositionally biased region" description="Polar residues" evidence="7">
    <location>
        <begin position="175"/>
        <end position="187"/>
    </location>
</feature>
<evidence type="ECO:0000313" key="10">
    <source>
        <dbReference type="Proteomes" id="UP001221898"/>
    </source>
</evidence>
<evidence type="ECO:0000256" key="5">
    <source>
        <dbReference type="PROSITE-ProRule" id="PRU00042"/>
    </source>
</evidence>
<feature type="region of interest" description="Disordered" evidence="7">
    <location>
        <begin position="351"/>
        <end position="373"/>
    </location>
</feature>
<feature type="compositionally biased region" description="Low complexity" evidence="7">
    <location>
        <begin position="602"/>
        <end position="612"/>
    </location>
</feature>
<evidence type="ECO:0000256" key="1">
    <source>
        <dbReference type="ARBA" id="ARBA00022723"/>
    </source>
</evidence>
<dbReference type="PANTHER" id="PTHR14003:SF19">
    <property type="entry name" value="YY2 TRANSCRIPTION FACTOR"/>
    <property type="match status" value="1"/>
</dbReference>
<dbReference type="GO" id="GO:0000978">
    <property type="term" value="F:RNA polymerase II cis-regulatory region sequence-specific DNA binding"/>
    <property type="evidence" value="ECO:0007669"/>
    <property type="project" value="TreeGrafter"/>
</dbReference>
<dbReference type="GO" id="GO:0000785">
    <property type="term" value="C:chromatin"/>
    <property type="evidence" value="ECO:0007669"/>
    <property type="project" value="TreeGrafter"/>
</dbReference>
<dbReference type="PANTHER" id="PTHR14003">
    <property type="entry name" value="TRANSCRIPTIONAL REPRESSOR PROTEIN YY"/>
    <property type="match status" value="1"/>
</dbReference>
<dbReference type="GO" id="GO:0008270">
    <property type="term" value="F:zinc ion binding"/>
    <property type="evidence" value="ECO:0007669"/>
    <property type="project" value="UniProtKB-KW"/>
</dbReference>
<feature type="region of interest" description="Disordered" evidence="7">
    <location>
        <begin position="915"/>
        <end position="989"/>
    </location>
</feature>
<dbReference type="FunFam" id="3.30.160.60:FF:000706">
    <property type="entry name" value="Zinc finger protein"/>
    <property type="match status" value="1"/>
</dbReference>
<feature type="domain" description="C2H2-type" evidence="8">
    <location>
        <begin position="529"/>
        <end position="556"/>
    </location>
</feature>
<evidence type="ECO:0000256" key="2">
    <source>
        <dbReference type="ARBA" id="ARBA00022737"/>
    </source>
</evidence>
<comment type="caution">
    <text evidence="9">The sequence shown here is derived from an EMBL/GenBank/DDBJ whole genome shotgun (WGS) entry which is preliminary data.</text>
</comment>
<keyword evidence="1" id="KW-0479">Metal-binding</keyword>
<sequence length="989" mass="107974">MSSIVNEGCPAELNAEECASPEGSGVTLRTIEPPTVSETMTAQFASSMETLAKDAVNKICTLASEESAVLRLEVCQSQNENGALKRKLELMEKELRTAQGGGAGERPANTLCVGVQFAGMEEDGPIAVVVKEETVEDCSEPQHICEISEEEPEEHKTDAGEEPPVENRVKERSTQHTGTDSNWNTKDANGDTKENQRASKGGKRLRSTKNTRSLTKRQVLSKAIMAEISKVFDLYSLEISRDENEEKVPNKLLLMAQFSTVMDTLAEEAVNKICTLASEECLGLCLEVSPCQTEIGYLRRKLELMEKELRTAQGGGAGERPSVGVQFADMEEAGPLSAVVKVEKTEDCCDPREGYKVSGEGPAKHSSDCGEEPPVESCVEACAEGSEEQGTRRTATDSNSNIADVTRNTKETRRASKREKRISSWRSSSKRLDPDTLQVGDLEKPFRCTECEKTFATKRSLYKHSVIHTERKYNCLKCGKRFHLRRSLKSHQFVHGAEKPFCCLICGKGFTVRYSLKVHQRIHTGAKPYSCDTCGKSFHQGSSLKKHHSVHTGEKQYACDMKFEDVEEAGPVSVVVKEENIEDCSEQGPAKHSSDCGEEPPVESCVEACAESSEGRGTQPIKPPGGGRSQQMSETGQLVNNLTAAGDHALRFLGGSNSQSAAAGPTKHSSDCGEELPVESCVEACAEGSEEQGTQQIRKVVDLDSVVRGFEIPQDPTEEAVPEKPIFVTQFSAVMDALAEEAVKKICTLASEESAVLRFEVSQSQNEIRALERKVELMEEELRTAQGGGAGERPANTLSVGVQAESEFRAAARVAEEARSRGVQLWGESVLTDVKEQVSLSQCVVVMVEPEDMQEDGLESIVIKEEILEEDLDSSNPQDGLRLGGEGAVELSMCGGEKYQEPVGETALSLRARRDRSLAHTLPSKTNVPRAENTSRRPRTRRALEPERQPARRRKGPVTPQSRAVPERNRPRTQRGSPSPADTAGGASR</sequence>
<evidence type="ECO:0000256" key="4">
    <source>
        <dbReference type="ARBA" id="ARBA00022833"/>
    </source>
</evidence>
<dbReference type="AlphaFoldDB" id="A0AAD7T5V4"/>
<evidence type="ECO:0000256" key="6">
    <source>
        <dbReference type="SAM" id="Coils"/>
    </source>
</evidence>
<keyword evidence="10" id="KW-1185">Reference proteome</keyword>
<dbReference type="PROSITE" id="PS50157">
    <property type="entry name" value="ZINC_FINGER_C2H2_2"/>
    <property type="match status" value="4"/>
</dbReference>
<dbReference type="EMBL" id="JAINUG010000012">
    <property type="protein sequence ID" value="KAJ8414558.1"/>
    <property type="molecule type" value="Genomic_DNA"/>
</dbReference>
<feature type="domain" description="C2H2-type" evidence="8">
    <location>
        <begin position="446"/>
        <end position="473"/>
    </location>
</feature>
<dbReference type="Gene3D" id="3.30.160.60">
    <property type="entry name" value="Classic Zinc Finger"/>
    <property type="match status" value="4"/>
</dbReference>
<feature type="compositionally biased region" description="Basic residues" evidence="7">
    <location>
        <begin position="200"/>
        <end position="209"/>
    </location>
</feature>
<organism evidence="9 10">
    <name type="scientific">Aldrovandia affinis</name>
    <dbReference type="NCBI Taxonomy" id="143900"/>
    <lineage>
        <taxon>Eukaryota</taxon>
        <taxon>Metazoa</taxon>
        <taxon>Chordata</taxon>
        <taxon>Craniata</taxon>
        <taxon>Vertebrata</taxon>
        <taxon>Euteleostomi</taxon>
        <taxon>Actinopterygii</taxon>
        <taxon>Neopterygii</taxon>
        <taxon>Teleostei</taxon>
        <taxon>Notacanthiformes</taxon>
        <taxon>Halosauridae</taxon>
        <taxon>Aldrovandia</taxon>
    </lineage>
</organism>
<dbReference type="FunFam" id="3.30.160.60:FF:000690">
    <property type="entry name" value="Zinc finger protein 354C"/>
    <property type="match status" value="1"/>
</dbReference>
<dbReference type="GO" id="GO:0031519">
    <property type="term" value="C:PcG protein complex"/>
    <property type="evidence" value="ECO:0007669"/>
    <property type="project" value="TreeGrafter"/>
</dbReference>
<dbReference type="InterPro" id="IPR036236">
    <property type="entry name" value="Znf_C2H2_sf"/>
</dbReference>
<feature type="compositionally biased region" description="Basic and acidic residues" evidence="7">
    <location>
        <begin position="153"/>
        <end position="174"/>
    </location>
</feature>
<evidence type="ECO:0000256" key="3">
    <source>
        <dbReference type="ARBA" id="ARBA00022771"/>
    </source>
</evidence>
<dbReference type="FunFam" id="3.30.160.60:FF:000303">
    <property type="entry name" value="Zinc finger protein 41"/>
    <property type="match status" value="1"/>
</dbReference>
<evidence type="ECO:0000313" key="9">
    <source>
        <dbReference type="EMBL" id="KAJ8414558.1"/>
    </source>
</evidence>
<evidence type="ECO:0000256" key="7">
    <source>
        <dbReference type="SAM" id="MobiDB-lite"/>
    </source>
</evidence>
<keyword evidence="2" id="KW-0677">Repeat</keyword>
<proteinExistence type="predicted"/>
<dbReference type="GO" id="GO:0000981">
    <property type="term" value="F:DNA-binding transcription factor activity, RNA polymerase II-specific"/>
    <property type="evidence" value="ECO:0007669"/>
    <property type="project" value="TreeGrafter"/>
</dbReference>
<reference evidence="9" key="1">
    <citation type="journal article" date="2023" name="Science">
        <title>Genome structures resolve the early diversification of teleost fishes.</title>
        <authorList>
            <person name="Parey E."/>
            <person name="Louis A."/>
            <person name="Montfort J."/>
            <person name="Bouchez O."/>
            <person name="Roques C."/>
            <person name="Iampietro C."/>
            <person name="Lluch J."/>
            <person name="Castinel A."/>
            <person name="Donnadieu C."/>
            <person name="Desvignes T."/>
            <person name="Floi Bucao C."/>
            <person name="Jouanno E."/>
            <person name="Wen M."/>
            <person name="Mejri S."/>
            <person name="Dirks R."/>
            <person name="Jansen H."/>
            <person name="Henkel C."/>
            <person name="Chen W.J."/>
            <person name="Zahm M."/>
            <person name="Cabau C."/>
            <person name="Klopp C."/>
            <person name="Thompson A.W."/>
            <person name="Robinson-Rechavi M."/>
            <person name="Braasch I."/>
            <person name="Lecointre G."/>
            <person name="Bobe J."/>
            <person name="Postlethwait J.H."/>
            <person name="Berthelot C."/>
            <person name="Roest Crollius H."/>
            <person name="Guiguen Y."/>
        </authorList>
    </citation>
    <scope>NUCLEOTIDE SEQUENCE</scope>
    <source>
        <strain evidence="9">NC1722</strain>
    </source>
</reference>
<keyword evidence="6" id="KW-0175">Coiled coil</keyword>
<accession>A0AAD7T5V4</accession>
<dbReference type="GO" id="GO:0005667">
    <property type="term" value="C:transcription regulator complex"/>
    <property type="evidence" value="ECO:0007669"/>
    <property type="project" value="TreeGrafter"/>
</dbReference>
<feature type="compositionally biased region" description="Basic and acidic residues" evidence="7">
    <location>
        <begin position="188"/>
        <end position="197"/>
    </location>
</feature>
<dbReference type="SUPFAM" id="SSF57667">
    <property type="entry name" value="beta-beta-alpha zinc fingers"/>
    <property type="match status" value="3"/>
</dbReference>
<feature type="coiled-coil region" evidence="6">
    <location>
        <begin position="761"/>
        <end position="788"/>
    </location>
</feature>
<feature type="region of interest" description="Disordered" evidence="7">
    <location>
        <begin position="139"/>
        <end position="212"/>
    </location>
</feature>
<feature type="region of interest" description="Disordered" evidence="7">
    <location>
        <begin position="389"/>
        <end position="431"/>
    </location>
</feature>
<evidence type="ECO:0000259" key="8">
    <source>
        <dbReference type="PROSITE" id="PS50157"/>
    </source>
</evidence>
<keyword evidence="4" id="KW-0862">Zinc</keyword>
<dbReference type="PROSITE" id="PS00028">
    <property type="entry name" value="ZINC_FINGER_C2H2_1"/>
    <property type="match status" value="4"/>
</dbReference>